<feature type="chain" id="PRO_5038851060" evidence="1">
    <location>
        <begin position="32"/>
        <end position="361"/>
    </location>
</feature>
<dbReference type="Gene3D" id="2.60.40.10">
    <property type="entry name" value="Immunoglobulins"/>
    <property type="match status" value="2"/>
</dbReference>
<feature type="domain" description="CBM2" evidence="2">
    <location>
        <begin position="28"/>
        <end position="138"/>
    </location>
</feature>
<accession>A0A1C5GN88</accession>
<feature type="signal peptide" evidence="1">
    <location>
        <begin position="1"/>
        <end position="31"/>
    </location>
</feature>
<dbReference type="InterPro" id="IPR001919">
    <property type="entry name" value="CBD2"/>
</dbReference>
<keyword evidence="1" id="KW-0732">Signal</keyword>
<dbReference type="PROSITE" id="PS51257">
    <property type="entry name" value="PROKAR_LIPOPROTEIN"/>
    <property type="match status" value="1"/>
</dbReference>
<gene>
    <name evidence="3" type="ORF">GA0070623_0065</name>
</gene>
<dbReference type="InterPro" id="IPR008965">
    <property type="entry name" value="CBM2/CBM3_carb-bd_dom_sf"/>
</dbReference>
<dbReference type="AlphaFoldDB" id="A0A1C5GN88"/>
<reference evidence="4" key="1">
    <citation type="submission" date="2016-06" db="EMBL/GenBank/DDBJ databases">
        <authorList>
            <person name="Varghese N."/>
            <person name="Submissions Spin"/>
        </authorList>
    </citation>
    <scope>NUCLEOTIDE SEQUENCE [LARGE SCALE GENOMIC DNA]</scope>
    <source>
        <strain evidence="4">DSM 44983</strain>
    </source>
</reference>
<dbReference type="Pfam" id="PF00553">
    <property type="entry name" value="CBM_2"/>
    <property type="match status" value="1"/>
</dbReference>
<name>A0A1C5GN88_9ACTN</name>
<dbReference type="SMART" id="SM00637">
    <property type="entry name" value="CBD_II"/>
    <property type="match status" value="1"/>
</dbReference>
<keyword evidence="4" id="KW-1185">Reference proteome</keyword>
<dbReference type="RefSeq" id="WP_084261505.1">
    <property type="nucleotide sequence ID" value="NZ_LRMV01000145.1"/>
</dbReference>
<dbReference type="OrthoDB" id="4816645at2"/>
<dbReference type="GO" id="GO:0004553">
    <property type="term" value="F:hydrolase activity, hydrolyzing O-glycosyl compounds"/>
    <property type="evidence" value="ECO:0007669"/>
    <property type="project" value="InterPro"/>
</dbReference>
<dbReference type="Gene3D" id="2.60.40.290">
    <property type="match status" value="1"/>
</dbReference>
<dbReference type="InterPro" id="IPR013783">
    <property type="entry name" value="Ig-like_fold"/>
</dbReference>
<dbReference type="GO" id="GO:0030247">
    <property type="term" value="F:polysaccharide binding"/>
    <property type="evidence" value="ECO:0007669"/>
    <property type="project" value="UniProtKB-UniRule"/>
</dbReference>
<dbReference type="SUPFAM" id="SSF49384">
    <property type="entry name" value="Carbohydrate-binding domain"/>
    <property type="match status" value="1"/>
</dbReference>
<dbReference type="Proteomes" id="UP000198226">
    <property type="component" value="Chromosome I"/>
</dbReference>
<evidence type="ECO:0000313" key="3">
    <source>
        <dbReference type="EMBL" id="SCG35256.1"/>
    </source>
</evidence>
<protein>
    <submittedName>
        <fullName evidence="3">Endoglucanase</fullName>
    </submittedName>
</protein>
<dbReference type="PROSITE" id="PS51173">
    <property type="entry name" value="CBM2"/>
    <property type="match status" value="1"/>
</dbReference>
<organism evidence="3 4">
    <name type="scientific">Micromonospora rifamycinica</name>
    <dbReference type="NCBI Taxonomy" id="291594"/>
    <lineage>
        <taxon>Bacteria</taxon>
        <taxon>Bacillati</taxon>
        <taxon>Actinomycetota</taxon>
        <taxon>Actinomycetes</taxon>
        <taxon>Micromonosporales</taxon>
        <taxon>Micromonosporaceae</taxon>
        <taxon>Micromonospora</taxon>
    </lineage>
</organism>
<dbReference type="Pfam" id="PF17957">
    <property type="entry name" value="Big_7"/>
    <property type="match status" value="2"/>
</dbReference>
<dbReference type="InterPro" id="IPR012291">
    <property type="entry name" value="CBM2_carb-bd_dom_sf"/>
</dbReference>
<proteinExistence type="predicted"/>
<dbReference type="GO" id="GO:0005975">
    <property type="term" value="P:carbohydrate metabolic process"/>
    <property type="evidence" value="ECO:0007669"/>
    <property type="project" value="InterPro"/>
</dbReference>
<evidence type="ECO:0000313" key="4">
    <source>
        <dbReference type="Proteomes" id="UP000198226"/>
    </source>
</evidence>
<evidence type="ECO:0000259" key="2">
    <source>
        <dbReference type="PROSITE" id="PS51173"/>
    </source>
</evidence>
<dbReference type="EMBL" id="LT607752">
    <property type="protein sequence ID" value="SCG35256.1"/>
    <property type="molecule type" value="Genomic_DNA"/>
</dbReference>
<sequence length="361" mass="36510">MRKSLTAVVMAAVVAVTGLVAVITNAGAASAAAGCRVNYVVSSQWTGGFSTDIAVTNLGEPVDGWTLRFAFPAVDQLLGQTWSATWSQSGREVSATNLGWNAKLGTNGTVNIGFVGSWFGSNPVPAAFTLNGVACTGGVQPSVTPTRTPTPTPPVADYPAIVTWLSPAAGATYTAPGPVPLAATATVGGGHSITSVSFRVNGVTVAPGTRTAGDRYEAQWTAPVGAPGTSTTFVLNVSAGTDQSLSGGAPPRLITVVTPPATGTNTPPAVALSIPGGQTYFLEPTTVTLVADATDADPGDVVNRAELYLGATRVATTATNSGQRYQFTVDLAAATSSVYTVRVYDAHGGVGISNPLNLVVR</sequence>
<evidence type="ECO:0000256" key="1">
    <source>
        <dbReference type="SAM" id="SignalP"/>
    </source>
</evidence>